<organism evidence="1 2">
    <name type="scientific">Catharanthus roseus</name>
    <name type="common">Madagascar periwinkle</name>
    <name type="synonym">Vinca rosea</name>
    <dbReference type="NCBI Taxonomy" id="4058"/>
    <lineage>
        <taxon>Eukaryota</taxon>
        <taxon>Viridiplantae</taxon>
        <taxon>Streptophyta</taxon>
        <taxon>Embryophyta</taxon>
        <taxon>Tracheophyta</taxon>
        <taxon>Spermatophyta</taxon>
        <taxon>Magnoliopsida</taxon>
        <taxon>eudicotyledons</taxon>
        <taxon>Gunneridae</taxon>
        <taxon>Pentapetalae</taxon>
        <taxon>asterids</taxon>
        <taxon>lamiids</taxon>
        <taxon>Gentianales</taxon>
        <taxon>Apocynaceae</taxon>
        <taxon>Rauvolfioideae</taxon>
        <taxon>Vinceae</taxon>
        <taxon>Catharanthinae</taxon>
        <taxon>Catharanthus</taxon>
    </lineage>
</organism>
<protein>
    <submittedName>
        <fullName evidence="1">Uncharacterized protein</fullName>
    </submittedName>
</protein>
<name>A0ACC0BR27_CATRO</name>
<proteinExistence type="predicted"/>
<reference evidence="2" key="1">
    <citation type="journal article" date="2023" name="Nat. Plants">
        <title>Single-cell RNA sequencing provides a high-resolution roadmap for understanding the multicellular compartmentation of specialized metabolism.</title>
        <authorList>
            <person name="Sun S."/>
            <person name="Shen X."/>
            <person name="Li Y."/>
            <person name="Li Y."/>
            <person name="Wang S."/>
            <person name="Li R."/>
            <person name="Zhang H."/>
            <person name="Shen G."/>
            <person name="Guo B."/>
            <person name="Wei J."/>
            <person name="Xu J."/>
            <person name="St-Pierre B."/>
            <person name="Chen S."/>
            <person name="Sun C."/>
        </authorList>
    </citation>
    <scope>NUCLEOTIDE SEQUENCE [LARGE SCALE GENOMIC DNA]</scope>
</reference>
<evidence type="ECO:0000313" key="1">
    <source>
        <dbReference type="EMBL" id="KAI5675047.1"/>
    </source>
</evidence>
<dbReference type="EMBL" id="CM044702">
    <property type="protein sequence ID" value="KAI5675047.1"/>
    <property type="molecule type" value="Genomic_DNA"/>
</dbReference>
<comment type="caution">
    <text evidence="1">The sequence shown here is derived from an EMBL/GenBank/DDBJ whole genome shotgun (WGS) entry which is preliminary data.</text>
</comment>
<keyword evidence="2" id="KW-1185">Reference proteome</keyword>
<accession>A0ACC0BR27</accession>
<gene>
    <name evidence="1" type="ORF">M9H77_05997</name>
</gene>
<sequence length="233" mass="26527">MAPSEQEKIRIDWLEYISNENLRLAIPVGCRFQADLPPSNGASDDDINSDCTKWLGTKVWPSDEGRINRETDAGNLIGKGRPNEICQCSCPGSIQCVKRHTTAKKLKLQSDLGSAFWKWEFDNMGENVSESWSLEEQKKFENIVKLNANSYGQILINSALEYLPSRSRKDIVSYYLNVHIQRRMSKQIRLGCSSVDTDDETEKTPSNKSSRKKLEAYPVALNDRMSQYLIGKR</sequence>
<evidence type="ECO:0000313" key="2">
    <source>
        <dbReference type="Proteomes" id="UP001060085"/>
    </source>
</evidence>
<dbReference type="Proteomes" id="UP001060085">
    <property type="component" value="Linkage Group LG02"/>
</dbReference>